<accession>A0A2D2DVL1</accession>
<dbReference type="EMBL" id="CP024608">
    <property type="protein sequence ID" value="ATQ79030.1"/>
    <property type="molecule type" value="Genomic_DNA"/>
</dbReference>
<dbReference type="InterPro" id="IPR012902">
    <property type="entry name" value="N_methyl_site"/>
</dbReference>
<reference evidence="2" key="1">
    <citation type="submission" date="2017-10" db="EMBL/GenBank/DDBJ databases">
        <title>Massilia psychrophilum sp. nov., a novel purple-pigmented bacterium isolated from Tianshan glacier, Xinjiang Municipality, China.</title>
        <authorList>
            <person name="Wang H."/>
        </authorList>
    </citation>
    <scope>NUCLEOTIDE SEQUENCE [LARGE SCALE GENOMIC DNA]</scope>
    <source>
        <strain evidence="2">B2</strain>
    </source>
</reference>
<dbReference type="Pfam" id="PF16074">
    <property type="entry name" value="PilW"/>
    <property type="match status" value="1"/>
</dbReference>
<feature type="transmembrane region" description="Helical" evidence="1">
    <location>
        <begin position="21"/>
        <end position="43"/>
    </location>
</feature>
<dbReference type="RefSeq" id="WP_099882609.1">
    <property type="nucleotide sequence ID" value="NZ_CP024608.1"/>
</dbReference>
<name>A0A2D2DVL1_9BURK</name>
<dbReference type="OrthoDB" id="8752043at2"/>
<evidence type="ECO:0000256" key="1">
    <source>
        <dbReference type="SAM" id="Phobius"/>
    </source>
</evidence>
<dbReference type="GO" id="GO:0043683">
    <property type="term" value="P:type IV pilus assembly"/>
    <property type="evidence" value="ECO:0007669"/>
    <property type="project" value="InterPro"/>
</dbReference>
<dbReference type="PROSITE" id="PS00409">
    <property type="entry name" value="PROKAR_NTER_METHYL"/>
    <property type="match status" value="1"/>
</dbReference>
<evidence type="ECO:0000313" key="3">
    <source>
        <dbReference type="Proteomes" id="UP000229897"/>
    </source>
</evidence>
<gene>
    <name evidence="2" type="ORF">CR152_20975</name>
</gene>
<keyword evidence="1" id="KW-1133">Transmembrane helix</keyword>
<dbReference type="InterPro" id="IPR032092">
    <property type="entry name" value="PilW"/>
</dbReference>
<dbReference type="KEGG" id="mass:CR152_20975"/>
<keyword evidence="1" id="KW-0472">Membrane</keyword>
<dbReference type="NCBIfam" id="TIGR02532">
    <property type="entry name" value="IV_pilin_GFxxxE"/>
    <property type="match status" value="1"/>
</dbReference>
<dbReference type="Proteomes" id="UP000229897">
    <property type="component" value="Chromosome"/>
</dbReference>
<evidence type="ECO:0008006" key="4">
    <source>
        <dbReference type="Google" id="ProtNLM"/>
    </source>
</evidence>
<keyword evidence="3" id="KW-1185">Reference proteome</keyword>
<organism evidence="2 3">
    <name type="scientific">Massilia violaceinigra</name>
    <dbReference type="NCBI Taxonomy" id="2045208"/>
    <lineage>
        <taxon>Bacteria</taxon>
        <taxon>Pseudomonadati</taxon>
        <taxon>Pseudomonadota</taxon>
        <taxon>Betaproteobacteria</taxon>
        <taxon>Burkholderiales</taxon>
        <taxon>Oxalobacteraceae</taxon>
        <taxon>Telluria group</taxon>
        <taxon>Massilia</taxon>
    </lineage>
</organism>
<sequence>MTVRPTASRYLGASKQQGLSLIEVLVAMTVGLVLLGGVGYMFIGSKQMNTAQTDIVRLQESTRNALDVVGMAVRQAGYRLNMDDLAMEGDPITAQVGADSDTLIVRHDPNWIVDVAVPPALPNKMAGSERNCEGNLVVANNAPNATTGAKTPNLNLIVYQFKVVNGKLMCYANDNLAAPGAGVVVADNVERMKVSYGIGSGNETVTDYVANPSATELPNVTAVRVSLLLRGPSKGVAVGTQKVLFNDAEVSTSDGHLRRVVTSTFNVRNRARFNP</sequence>
<keyword evidence="1" id="KW-0812">Transmembrane</keyword>
<proteinExistence type="predicted"/>
<evidence type="ECO:0000313" key="2">
    <source>
        <dbReference type="EMBL" id="ATQ79030.1"/>
    </source>
</evidence>
<protein>
    <recommendedName>
        <fullName evidence="4">Prepilin-type cleavage/methylation domain-containing protein</fullName>
    </recommendedName>
</protein>
<dbReference type="AlphaFoldDB" id="A0A2D2DVL1"/>
<dbReference type="Pfam" id="PF07963">
    <property type="entry name" value="N_methyl"/>
    <property type="match status" value="1"/>
</dbReference>